<feature type="transmembrane region" description="Helical" evidence="1">
    <location>
        <begin position="77"/>
        <end position="96"/>
    </location>
</feature>
<organism evidence="2 3">
    <name type="scientific">Vibrio xiamenensis</name>
    <dbReference type="NCBI Taxonomy" id="861298"/>
    <lineage>
        <taxon>Bacteria</taxon>
        <taxon>Pseudomonadati</taxon>
        <taxon>Pseudomonadota</taxon>
        <taxon>Gammaproteobacteria</taxon>
        <taxon>Vibrionales</taxon>
        <taxon>Vibrionaceae</taxon>
        <taxon>Vibrio</taxon>
    </lineage>
</organism>
<feature type="transmembrane region" description="Helical" evidence="1">
    <location>
        <begin position="45"/>
        <end position="65"/>
    </location>
</feature>
<dbReference type="Proteomes" id="UP000198854">
    <property type="component" value="Unassembled WGS sequence"/>
</dbReference>
<dbReference type="EMBL" id="FNDD01000003">
    <property type="protein sequence ID" value="SDG81052.1"/>
    <property type="molecule type" value="Genomic_DNA"/>
</dbReference>
<keyword evidence="1" id="KW-1133">Transmembrane helix</keyword>
<reference evidence="2 3" key="1">
    <citation type="submission" date="2016-10" db="EMBL/GenBank/DDBJ databases">
        <authorList>
            <person name="de Groot N.N."/>
        </authorList>
    </citation>
    <scope>NUCLEOTIDE SEQUENCE [LARGE SCALE GENOMIC DNA]</scope>
    <source>
        <strain evidence="2 3">CGMCC 1.10228</strain>
    </source>
</reference>
<proteinExistence type="predicted"/>
<accession>A0A1G7XA04</accession>
<dbReference type="AlphaFoldDB" id="A0A1G7XA04"/>
<evidence type="ECO:0000313" key="3">
    <source>
        <dbReference type="Proteomes" id="UP000198854"/>
    </source>
</evidence>
<evidence type="ECO:0000313" key="2">
    <source>
        <dbReference type="EMBL" id="SDG81052.1"/>
    </source>
</evidence>
<sequence>MSTRRFVLIYTAMFALTYLVRYLFLSFGIPVGYSFNAGTYAGENFFTPAELCLLAVYGVMVYCCVQRAAVTGRTYLLFMPLTAGIFDLFFSLVVFAPTTLNLLGFVFGVLGPQDDDIELRMHV</sequence>
<keyword evidence="1" id="KW-0812">Transmembrane</keyword>
<protein>
    <submittedName>
        <fullName evidence="2">Uncharacterized protein</fullName>
    </submittedName>
</protein>
<gene>
    <name evidence="2" type="ORF">SAMN04488136_10341</name>
</gene>
<keyword evidence="1" id="KW-0472">Membrane</keyword>
<name>A0A1G7XA04_9VIBR</name>
<evidence type="ECO:0000256" key="1">
    <source>
        <dbReference type="SAM" id="Phobius"/>
    </source>
</evidence>
<keyword evidence="3" id="KW-1185">Reference proteome</keyword>
<feature type="transmembrane region" description="Helical" evidence="1">
    <location>
        <begin position="7"/>
        <end position="25"/>
    </location>
</feature>